<gene>
    <name evidence="2" type="ORF">CTM50_02390</name>
</gene>
<reference evidence="2 3" key="1">
    <citation type="submission" date="2017-11" db="EMBL/GenBank/DDBJ databases">
        <title>Genome sequencing of Prevotella intermedia KCOM 2033.</title>
        <authorList>
            <person name="Kook J.-K."/>
            <person name="Park S.-N."/>
            <person name="Lim Y.K."/>
        </authorList>
    </citation>
    <scope>NUCLEOTIDE SEQUENCE [LARGE SCALE GENOMIC DNA]</scope>
    <source>
        <strain evidence="2 3">KCOM 2033</strain>
    </source>
</reference>
<sequence length="668" mass="69303">MKSNLLKNVYLTIVALLVAMFALPTTMHAGSKYDLTICGVDVTSANCNDLSKIDGVSGIVKYNPDKKVLTLQGATISSNTTNAILSYIDGLKIKVIGTNNLSTAGNTTLSFRKPLTIMGGGVLNMKSKSECAIYANGTNLTIDNCTVNAEGGAYGIAGDNGSKEKFTIRKAKVTAIGKEYGSICDFAELNMEGCGITQPVGATFSSSKHGVVLNGEIVKSKVVIQELTKYDLTICGVDVTSANCNDLSKIDGVSGTVKYNPDKKLLTLQGATISSNTTNAILSYIDGLKINVIGTNNLSTAGNATLSFRSPLTIMGGGVFNAKSQSDCAIYANGTNLTIDNCTVNAESGAYGIAGSSGSSEKFTIRKAKVTAIGTGNGSICDFAELNMEGCGITQPVGATFSSSKRGVVLNGEIVKSKVVIQELTKYDLTICGVEVTSANCDNLSVIDGVSGTVKYNPGNKLLTLQGATISSNTTNAILSYIDGLMIKVIGTNNLSTAGNATLSFRSPLTIMGGGVLNAKSQSDCAIYANGTNLTIDNCTVNAESGAYGIAGNNGSNEKFTIRNATVTAIGTGNGSICDFAELNLKGCYITEPSGAKFSSSMHGIVLNGEIVKSKVVIKKDPTAIETPTADNTAVEGIYTLSGVRMSGELKDLPKGVYVVNGKKVVKQ</sequence>
<evidence type="ECO:0008006" key="4">
    <source>
        <dbReference type="Google" id="ProtNLM"/>
    </source>
</evidence>
<proteinExistence type="predicted"/>
<evidence type="ECO:0000256" key="1">
    <source>
        <dbReference type="SAM" id="SignalP"/>
    </source>
</evidence>
<evidence type="ECO:0000313" key="2">
    <source>
        <dbReference type="EMBL" id="ATV52007.1"/>
    </source>
</evidence>
<dbReference type="Proteomes" id="UP000229323">
    <property type="component" value="Chromosome"/>
</dbReference>
<protein>
    <recommendedName>
        <fullName evidence="4">Peptidase</fullName>
    </recommendedName>
</protein>
<feature type="signal peptide" evidence="1">
    <location>
        <begin position="1"/>
        <end position="29"/>
    </location>
</feature>
<keyword evidence="1" id="KW-0732">Signal</keyword>
<dbReference type="RefSeq" id="WP_100022609.1">
    <property type="nucleotide sequence ID" value="NZ_CP024696.1"/>
</dbReference>
<evidence type="ECO:0000313" key="3">
    <source>
        <dbReference type="Proteomes" id="UP000229323"/>
    </source>
</evidence>
<dbReference type="AlphaFoldDB" id="A0A2D3N9D2"/>
<feature type="chain" id="PRO_5013924858" description="Peptidase" evidence="1">
    <location>
        <begin position="30"/>
        <end position="668"/>
    </location>
</feature>
<name>A0A2D3N9D2_PREIN</name>
<organism evidence="2 3">
    <name type="scientific">Prevotella intermedia</name>
    <dbReference type="NCBI Taxonomy" id="28131"/>
    <lineage>
        <taxon>Bacteria</taxon>
        <taxon>Pseudomonadati</taxon>
        <taxon>Bacteroidota</taxon>
        <taxon>Bacteroidia</taxon>
        <taxon>Bacteroidales</taxon>
        <taxon>Prevotellaceae</taxon>
        <taxon>Prevotella</taxon>
    </lineage>
</organism>
<accession>A0A2D3N9D2</accession>
<dbReference type="EMBL" id="CP024696">
    <property type="protein sequence ID" value="ATV52007.1"/>
    <property type="molecule type" value="Genomic_DNA"/>
</dbReference>